<gene>
    <name evidence="6" type="ORF">SAMN04490220_5981</name>
</gene>
<dbReference type="InterPro" id="IPR036188">
    <property type="entry name" value="FAD/NAD-bd_sf"/>
</dbReference>
<sequence>MLDVVVLGAGLAGLSAARDLMHGGADVRVLEARDRVGGRVKQTRLDDGRIVQLGGELIGNSHTSYIGLVNELGLSLRDSYISEPGQTVWDIDGTVIRGDLATWMTEEDVADYERVTQMMVALAKQVQPDNPWAHPDANVLDSLSFATWLDEVAARPAVSRMFELAKAGLAADGTARTSLLAELRKMASVGPTALERYYDIDQWTRSTVAEGSATVAHRMAAELGDRIELSSAVTALHVEPHRVTVELRGGRTVAAANVVCAIPVAPLRRVAISGLSSRRLESLHRIRNSLTAKVVAAYETSFWRSQGQSGSAYGDGLLGSTWVQGPGVLSALVPPAQLAFHLAGDQAARDVDARTALSRMYGEAAAHPTALFTEEWSIKPYSLGYMAHYAPGDLSAIGPLHAAHEPPFFVAGSDYWVSGYMEGAVRTGRSAAQAVLRR</sequence>
<dbReference type="Gene3D" id="1.10.405.10">
    <property type="entry name" value="Guanine Nucleotide Dissociation Inhibitor, domain 1"/>
    <property type="match status" value="1"/>
</dbReference>
<dbReference type="PANTHER" id="PTHR43563">
    <property type="entry name" value="AMINE OXIDASE"/>
    <property type="match status" value="1"/>
</dbReference>
<reference evidence="7" key="1">
    <citation type="submission" date="2016-10" db="EMBL/GenBank/DDBJ databases">
        <authorList>
            <person name="Varghese N."/>
        </authorList>
    </citation>
    <scope>NUCLEOTIDE SEQUENCE [LARGE SCALE GENOMIC DNA]</scope>
    <source>
        <strain evidence="7">DSM 44719</strain>
    </source>
</reference>
<evidence type="ECO:0000256" key="4">
    <source>
        <dbReference type="PIRSR" id="PIRSR601613-1"/>
    </source>
</evidence>
<dbReference type="Pfam" id="PF01593">
    <property type="entry name" value="Amino_oxidase"/>
    <property type="match status" value="1"/>
</dbReference>
<dbReference type="InterPro" id="IPR050703">
    <property type="entry name" value="Flavin_MAO"/>
</dbReference>
<dbReference type="InterPro" id="IPR001613">
    <property type="entry name" value="Flavin_amine_oxidase"/>
</dbReference>
<evidence type="ECO:0000313" key="7">
    <source>
        <dbReference type="Proteomes" id="UP000183407"/>
    </source>
</evidence>
<evidence type="ECO:0000256" key="1">
    <source>
        <dbReference type="ARBA" id="ARBA00001974"/>
    </source>
</evidence>
<feature type="binding site" evidence="4">
    <location>
        <begin position="31"/>
        <end position="32"/>
    </location>
    <ligand>
        <name>FAD</name>
        <dbReference type="ChEBI" id="CHEBI:57692"/>
    </ligand>
</feature>
<comment type="similarity">
    <text evidence="2">Belongs to the flavin monoamine oxidase family.</text>
</comment>
<name>A0A1H5EGY8_RHOJO</name>
<feature type="binding site" evidence="4">
    <location>
        <position position="233"/>
    </location>
    <ligand>
        <name>FAD</name>
        <dbReference type="ChEBI" id="CHEBI:57692"/>
    </ligand>
</feature>
<dbReference type="PRINTS" id="PR00757">
    <property type="entry name" value="AMINEOXDASEF"/>
</dbReference>
<dbReference type="PANTHER" id="PTHR43563:SF1">
    <property type="entry name" value="AMINE OXIDASE [FLAVIN-CONTAINING] B"/>
    <property type="match status" value="1"/>
</dbReference>
<dbReference type="Gene3D" id="3.50.50.60">
    <property type="entry name" value="FAD/NAD(P)-binding domain"/>
    <property type="match status" value="1"/>
</dbReference>
<organism evidence="6 7">
    <name type="scientific">Rhodococcus jostii</name>
    <dbReference type="NCBI Taxonomy" id="132919"/>
    <lineage>
        <taxon>Bacteria</taxon>
        <taxon>Bacillati</taxon>
        <taxon>Actinomycetota</taxon>
        <taxon>Actinomycetes</taxon>
        <taxon>Mycobacteriales</taxon>
        <taxon>Nocardiaceae</taxon>
        <taxon>Rhodococcus</taxon>
    </lineage>
</organism>
<dbReference type="EMBL" id="FNTL01000004">
    <property type="protein sequence ID" value="SED90387.1"/>
    <property type="molecule type" value="Genomic_DNA"/>
</dbReference>
<evidence type="ECO:0000256" key="2">
    <source>
        <dbReference type="ARBA" id="ARBA00005995"/>
    </source>
</evidence>
<dbReference type="InterPro" id="IPR002937">
    <property type="entry name" value="Amino_oxidase"/>
</dbReference>
<accession>A0A1H5EGY8</accession>
<dbReference type="SUPFAM" id="SSF51905">
    <property type="entry name" value="FAD/NAD(P)-binding domain"/>
    <property type="match status" value="1"/>
</dbReference>
<evidence type="ECO:0000313" key="6">
    <source>
        <dbReference type="EMBL" id="SED90387.1"/>
    </source>
</evidence>
<dbReference type="Gene3D" id="3.90.660.10">
    <property type="match status" value="1"/>
</dbReference>
<dbReference type="Proteomes" id="UP000183407">
    <property type="component" value="Unassembled WGS sequence"/>
</dbReference>
<dbReference type="RefSeq" id="WP_073360915.1">
    <property type="nucleotide sequence ID" value="NZ_FNTL01000004.1"/>
</dbReference>
<evidence type="ECO:0000259" key="5">
    <source>
        <dbReference type="Pfam" id="PF01593"/>
    </source>
</evidence>
<feature type="domain" description="Amine oxidase" evidence="5">
    <location>
        <begin position="11"/>
        <end position="436"/>
    </location>
</feature>
<dbReference type="OrthoDB" id="337830at2"/>
<evidence type="ECO:0000256" key="3">
    <source>
        <dbReference type="ARBA" id="ARBA00023002"/>
    </source>
</evidence>
<protein>
    <submittedName>
        <fullName evidence="6">Monoamine oxidase</fullName>
    </submittedName>
</protein>
<dbReference type="SUPFAM" id="SSF54373">
    <property type="entry name" value="FAD-linked reductases, C-terminal domain"/>
    <property type="match status" value="1"/>
</dbReference>
<dbReference type="AlphaFoldDB" id="A0A1H5EGY8"/>
<proteinExistence type="inferred from homology"/>
<comment type="cofactor">
    <cofactor evidence="1">
        <name>FAD</name>
        <dbReference type="ChEBI" id="CHEBI:57692"/>
    </cofactor>
</comment>
<dbReference type="GO" id="GO:0016491">
    <property type="term" value="F:oxidoreductase activity"/>
    <property type="evidence" value="ECO:0007669"/>
    <property type="project" value="UniProtKB-KW"/>
</dbReference>
<keyword evidence="3" id="KW-0560">Oxidoreductase</keyword>